<gene>
    <name evidence="10" type="ORF">MCOR_42617</name>
</gene>
<evidence type="ECO:0000256" key="2">
    <source>
        <dbReference type="ARBA" id="ARBA00008317"/>
    </source>
</evidence>
<dbReference type="PANTHER" id="PTHR13094:SF1">
    <property type="entry name" value="NADH DEHYDROGENASE [UBIQUINONE] 1 BETA SUBCOMPLEX SUBUNIT 10"/>
    <property type="match status" value="1"/>
</dbReference>
<sequence length="155" mass="18163">MANNEERSPKGVDRGLVAMYKVLDGPTSWVKETFVQPFQKKYPYYHRRFNRVPTIDQCDVNEAACIYEAQEQWKRDKMVDSKIVRILKDRYIDCNYYEGEDAPVKCASIAAVSEEAATNWFIKYGDLGYNATVVEAYMKQKHRMIWERRKSAQAV</sequence>
<evidence type="ECO:0000256" key="5">
    <source>
        <dbReference type="ARBA" id="ARBA00022660"/>
    </source>
</evidence>
<reference evidence="10 11" key="1">
    <citation type="submission" date="2020-06" db="EMBL/GenBank/DDBJ databases">
        <authorList>
            <person name="Li R."/>
            <person name="Bekaert M."/>
        </authorList>
    </citation>
    <scope>NUCLEOTIDE SEQUENCE [LARGE SCALE GENOMIC DNA]</scope>
    <source>
        <strain evidence="11">wild</strain>
    </source>
</reference>
<evidence type="ECO:0000256" key="8">
    <source>
        <dbReference type="ARBA" id="ARBA00023128"/>
    </source>
</evidence>
<evidence type="ECO:0000256" key="7">
    <source>
        <dbReference type="ARBA" id="ARBA00022982"/>
    </source>
</evidence>
<name>A0A6J8DNX1_MYTCO</name>
<comment type="similarity">
    <text evidence="2">Belongs to the complex I NDUFB10 subunit family.</text>
</comment>
<evidence type="ECO:0000256" key="4">
    <source>
        <dbReference type="ARBA" id="ARBA00022448"/>
    </source>
</evidence>
<keyword evidence="7" id="KW-0249">Electron transport</keyword>
<evidence type="ECO:0000256" key="1">
    <source>
        <dbReference type="ARBA" id="ARBA00004443"/>
    </source>
</evidence>
<organism evidence="10 11">
    <name type="scientific">Mytilus coruscus</name>
    <name type="common">Sea mussel</name>
    <dbReference type="NCBI Taxonomy" id="42192"/>
    <lineage>
        <taxon>Eukaryota</taxon>
        <taxon>Metazoa</taxon>
        <taxon>Spiralia</taxon>
        <taxon>Lophotrochozoa</taxon>
        <taxon>Mollusca</taxon>
        <taxon>Bivalvia</taxon>
        <taxon>Autobranchia</taxon>
        <taxon>Pteriomorphia</taxon>
        <taxon>Mytilida</taxon>
        <taxon>Mytiloidea</taxon>
        <taxon>Mytilidae</taxon>
        <taxon>Mytilinae</taxon>
        <taxon>Mytilus</taxon>
    </lineage>
</organism>
<evidence type="ECO:0000313" key="11">
    <source>
        <dbReference type="Proteomes" id="UP000507470"/>
    </source>
</evidence>
<keyword evidence="6" id="KW-0999">Mitochondrion inner membrane</keyword>
<dbReference type="AlphaFoldDB" id="A0A6J8DNX1"/>
<evidence type="ECO:0000313" key="10">
    <source>
        <dbReference type="EMBL" id="CAC5409312.1"/>
    </source>
</evidence>
<dbReference type="Pfam" id="PF10249">
    <property type="entry name" value="NDUFB10"/>
    <property type="match status" value="1"/>
</dbReference>
<evidence type="ECO:0000256" key="6">
    <source>
        <dbReference type="ARBA" id="ARBA00022792"/>
    </source>
</evidence>
<dbReference type="Proteomes" id="UP000507470">
    <property type="component" value="Unassembled WGS sequence"/>
</dbReference>
<keyword evidence="11" id="KW-1185">Reference proteome</keyword>
<keyword evidence="8" id="KW-0496">Mitochondrion</keyword>
<keyword evidence="4" id="KW-0813">Transport</keyword>
<keyword evidence="9" id="KW-0472">Membrane</keyword>
<dbReference type="InterPro" id="IPR039993">
    <property type="entry name" value="NDUFB10"/>
</dbReference>
<dbReference type="EMBL" id="CACVKT020007641">
    <property type="protein sequence ID" value="CAC5409312.1"/>
    <property type="molecule type" value="Genomic_DNA"/>
</dbReference>
<dbReference type="PANTHER" id="PTHR13094">
    <property type="entry name" value="NADH-UBIQUINONE OXIDOREDUCTASE PDSW SUBUNIT"/>
    <property type="match status" value="1"/>
</dbReference>
<evidence type="ECO:0000256" key="9">
    <source>
        <dbReference type="ARBA" id="ARBA00023136"/>
    </source>
</evidence>
<dbReference type="GO" id="GO:0005743">
    <property type="term" value="C:mitochondrial inner membrane"/>
    <property type="evidence" value="ECO:0007669"/>
    <property type="project" value="UniProtKB-SubCell"/>
</dbReference>
<dbReference type="InterPro" id="IPR019377">
    <property type="entry name" value="NADH_UbQ_OxRdtase_su10"/>
</dbReference>
<keyword evidence="5" id="KW-0679">Respiratory chain</keyword>
<protein>
    <recommendedName>
        <fullName evidence="3">NADH dehydrogenase [ubiquinone] 1 beta subcomplex subunit 10</fullName>
    </recommendedName>
</protein>
<dbReference type="GO" id="GO:0045271">
    <property type="term" value="C:respiratory chain complex I"/>
    <property type="evidence" value="ECO:0007669"/>
    <property type="project" value="UniProtKB-ARBA"/>
</dbReference>
<accession>A0A6J8DNX1</accession>
<comment type="subcellular location">
    <subcellularLocation>
        <location evidence="1">Mitochondrion inner membrane</location>
        <topology evidence="1">Peripheral membrane protein</topology>
        <orientation evidence="1">Matrix side</orientation>
    </subcellularLocation>
</comment>
<evidence type="ECO:0000256" key="3">
    <source>
        <dbReference type="ARBA" id="ARBA00014109"/>
    </source>
</evidence>
<proteinExistence type="inferred from homology"/>
<dbReference type="OrthoDB" id="6017729at2759"/>